<keyword evidence="2" id="KW-1185">Reference proteome</keyword>
<gene>
    <name evidence="1" type="ORF">OSB1V03_LOCUS17651</name>
</gene>
<dbReference type="Pfam" id="PF05208">
    <property type="entry name" value="ALG3"/>
    <property type="match status" value="1"/>
</dbReference>
<dbReference type="EMBL" id="CAJPIZ010021654">
    <property type="protein sequence ID" value="CAG2117698.1"/>
    <property type="molecule type" value="Genomic_DNA"/>
</dbReference>
<feature type="non-terminal residue" evidence="1">
    <location>
        <position position="1"/>
    </location>
</feature>
<name>A0A7R9QB63_9ACAR</name>
<protein>
    <submittedName>
        <fullName evidence="1">Uncharacterized protein</fullName>
    </submittedName>
</protein>
<sequence>CRKTEEIPQKHTTNGFRCEQRVVSNRRVCRNRDLLLVGHRLAIQLIVFLHVFRRMAVSHCLLIGSTHSSQTGGIVRRHARWTESRSAMSQTNRRFLHRNVHNKHKKTLKSYFYELFGFVRNKCFSLDILFDTKLSVKLLERWRNTEIDWSTYVEQVQCFLNGSLNYSDIKGETGPISSKN</sequence>
<organism evidence="1">
    <name type="scientific">Medioppia subpectinata</name>
    <dbReference type="NCBI Taxonomy" id="1979941"/>
    <lineage>
        <taxon>Eukaryota</taxon>
        <taxon>Metazoa</taxon>
        <taxon>Ecdysozoa</taxon>
        <taxon>Arthropoda</taxon>
        <taxon>Chelicerata</taxon>
        <taxon>Arachnida</taxon>
        <taxon>Acari</taxon>
        <taxon>Acariformes</taxon>
        <taxon>Sarcoptiformes</taxon>
        <taxon>Oribatida</taxon>
        <taxon>Brachypylina</taxon>
        <taxon>Oppioidea</taxon>
        <taxon>Oppiidae</taxon>
        <taxon>Medioppia</taxon>
    </lineage>
</organism>
<proteinExistence type="predicted"/>
<dbReference type="GO" id="GO:0000030">
    <property type="term" value="F:mannosyltransferase activity"/>
    <property type="evidence" value="ECO:0007669"/>
    <property type="project" value="InterPro"/>
</dbReference>
<dbReference type="Proteomes" id="UP000759131">
    <property type="component" value="Unassembled WGS sequence"/>
</dbReference>
<dbReference type="AlphaFoldDB" id="A0A7R9QB63"/>
<reference evidence="1" key="1">
    <citation type="submission" date="2020-11" db="EMBL/GenBank/DDBJ databases">
        <authorList>
            <person name="Tran Van P."/>
        </authorList>
    </citation>
    <scope>NUCLEOTIDE SEQUENCE</scope>
</reference>
<evidence type="ECO:0000313" key="1">
    <source>
        <dbReference type="EMBL" id="CAD7639059.1"/>
    </source>
</evidence>
<accession>A0A7R9QB63</accession>
<dbReference type="OrthoDB" id="20028at2759"/>
<evidence type="ECO:0000313" key="2">
    <source>
        <dbReference type="Proteomes" id="UP000759131"/>
    </source>
</evidence>
<dbReference type="EMBL" id="OC876229">
    <property type="protein sequence ID" value="CAD7639059.1"/>
    <property type="molecule type" value="Genomic_DNA"/>
</dbReference>
<dbReference type="InterPro" id="IPR007873">
    <property type="entry name" value="Glycosyltransferase_ALG3"/>
</dbReference>